<dbReference type="VEuPathDB" id="MicrosporidiaDB:NEQG_00266"/>
<reference evidence="1" key="1">
    <citation type="submission" date="2011-01" db="EMBL/GenBank/DDBJ databases">
        <title>The Genome Sequence of Nematocida parisii strain ERTm3.</title>
        <authorList>
            <consortium name="The Broad Institute Genome Sequencing Platform"/>
            <consortium name="The Broad Institute Genome Sequencing Center for Infectious Disease"/>
            <person name="Cuomo C."/>
            <person name="Troemel E."/>
            <person name="Young S.K."/>
            <person name="Zeng Q."/>
            <person name="Gargeya S."/>
            <person name="Fitzgerald M."/>
            <person name="Haas B."/>
            <person name="Abouelleil A."/>
            <person name="Alvarado L."/>
            <person name="Arachchi H.M."/>
            <person name="Berlin A."/>
            <person name="Chapman S.B."/>
            <person name="Gearin G."/>
            <person name="Goldberg J."/>
            <person name="Griggs A."/>
            <person name="Gujja S."/>
            <person name="Hansen M."/>
            <person name="Heiman D."/>
            <person name="Howarth C."/>
            <person name="Larimer J."/>
            <person name="Lui A."/>
            <person name="MacDonald P.J.P."/>
            <person name="McCowen C."/>
            <person name="Montmayeur A."/>
            <person name="Murphy C."/>
            <person name="Neiman D."/>
            <person name="Pearson M."/>
            <person name="Priest M."/>
            <person name="Roberts A."/>
            <person name="Saif S."/>
            <person name="Shea T."/>
            <person name="Sisk P."/>
            <person name="Stolte C."/>
            <person name="Sykes S."/>
            <person name="Wortman J."/>
            <person name="Nusbaum C."/>
            <person name="Birren B."/>
        </authorList>
    </citation>
    <scope>NUCLEOTIDE SEQUENCE</scope>
    <source>
        <strain evidence="1">ERTm3</strain>
    </source>
</reference>
<dbReference type="HOGENOM" id="CLU_934127_0_0_1"/>
<accession>I3EJU9</accession>
<evidence type="ECO:0000313" key="2">
    <source>
        <dbReference type="Proteomes" id="UP000002872"/>
    </source>
</evidence>
<organism evidence="1 2">
    <name type="scientific">Nematocida parisii (strain ERTm3)</name>
    <name type="common">Nematode killer fungus</name>
    <dbReference type="NCBI Taxonomy" id="935791"/>
    <lineage>
        <taxon>Eukaryota</taxon>
        <taxon>Fungi</taxon>
        <taxon>Fungi incertae sedis</taxon>
        <taxon>Microsporidia</taxon>
        <taxon>Nematocida</taxon>
    </lineage>
</organism>
<evidence type="ECO:0000313" key="1">
    <source>
        <dbReference type="EMBL" id="EIJ89496.1"/>
    </source>
</evidence>
<dbReference type="InParanoid" id="I3EJU9"/>
<sequence length="298" mass="34543">MQIEKKPEEWTDAMSVDQLEDLSTCIHKEEILKGLEEEFRRGLNEVRKANKTKNTVSKEDRIYKDIYVLKKGRSAWEDIRSNSINNTPIITFGPILYPPENRKAAYKINLKEPIVFFNVSNGHLLSVSERGTIKIFGISQNCFLEKSWEIPNHLFGFLVRTNAIPLCVADTLSRVLIQLYCKKIKDMEKVFEELLCFSKAVLVKKAFFFNGYLCLVSSFGEMQIFDETLREIPIGKNLKPIIRSILREPSEKKEHVNAMVSGEKVINLKMITMKVSKKKVKMIYSKKSIYEEITFTKK</sequence>
<protein>
    <submittedName>
        <fullName evidence="1">Uncharacterized protein</fullName>
    </submittedName>
</protein>
<dbReference type="OMA" id="MQIFDET"/>
<dbReference type="Proteomes" id="UP000002872">
    <property type="component" value="Unassembled WGS sequence"/>
</dbReference>
<proteinExistence type="predicted"/>
<dbReference type="EMBL" id="GL870876">
    <property type="protein sequence ID" value="EIJ89496.1"/>
    <property type="molecule type" value="Genomic_DNA"/>
</dbReference>
<dbReference type="AlphaFoldDB" id="I3EJU9"/>
<keyword evidence="2" id="KW-1185">Reference proteome</keyword>
<name>I3EJU9_NEMP3</name>
<gene>
    <name evidence="1" type="ORF">NEQG_00266</name>
</gene>
<dbReference type="OrthoDB" id="2188116at2759"/>